<dbReference type="Proteomes" id="UP001065373">
    <property type="component" value="Chromosome"/>
</dbReference>
<gene>
    <name evidence="5" type="ORF">N5910_03935</name>
    <name evidence="4" type="ORF">U2150_02100</name>
</gene>
<keyword evidence="1 5" id="KW-0808">Transferase</keyword>
<evidence type="ECO:0000313" key="5">
    <source>
        <dbReference type="EMBL" id="UXH32607.1"/>
    </source>
</evidence>
<dbReference type="EMBL" id="CP104550">
    <property type="protein sequence ID" value="UXH32607.1"/>
    <property type="molecule type" value="Genomic_DNA"/>
</dbReference>
<evidence type="ECO:0000313" key="6">
    <source>
        <dbReference type="Proteomes" id="UP001369247"/>
    </source>
</evidence>
<dbReference type="InterPro" id="IPR025877">
    <property type="entry name" value="MobA-like_NTP_Trfase"/>
</dbReference>
<reference evidence="5" key="1">
    <citation type="submission" date="2022-09" db="EMBL/GenBank/DDBJ databases">
        <title>Characterization of three MwoI isoschizomers from sequenced genome and metagenomes.</title>
        <authorList>
            <person name="Fomenkov A."/>
            <person name="Xu S.Y."/>
            <person name="Roberts R.J."/>
        </authorList>
    </citation>
    <scope>NUCLEOTIDE SEQUENCE</scope>
    <source>
        <strain evidence="5">DSM 2970</strain>
    </source>
</reference>
<evidence type="ECO:0000256" key="1">
    <source>
        <dbReference type="ARBA" id="ARBA00022679"/>
    </source>
</evidence>
<dbReference type="GeneID" id="58978406"/>
<dbReference type="InterPro" id="IPR050065">
    <property type="entry name" value="GlmU-like"/>
</dbReference>
<protein>
    <submittedName>
        <fullName evidence="5">NTP transferase domain-containing protein</fullName>
    </submittedName>
</protein>
<dbReference type="SUPFAM" id="SSF53448">
    <property type="entry name" value="Nucleotide-diphospho-sugar transferases"/>
    <property type="match status" value="1"/>
</dbReference>
<dbReference type="Gene3D" id="3.90.550.10">
    <property type="entry name" value="Spore Coat Polysaccharide Biosynthesis Protein SpsA, Chain A"/>
    <property type="match status" value="1"/>
</dbReference>
<dbReference type="InterPro" id="IPR029044">
    <property type="entry name" value="Nucleotide-diphossugar_trans"/>
</dbReference>
<reference evidence="4 6" key="2">
    <citation type="submission" date="2023-12" db="EMBL/GenBank/DDBJ databases">
        <title>Phenotypic and Genomic Characterization of Methanothermobacter wolfeii Strain BSEL, a CO2-Capturing Archaeon with Minimal Nutrient Requirements.</title>
        <authorList>
            <person name="Ale Enriquez F."/>
            <person name="Ahring B.K."/>
        </authorList>
    </citation>
    <scope>NUCLEOTIDE SEQUENCE [LARGE SCALE GENOMIC DNA]</scope>
    <source>
        <strain evidence="4 6">BSEL-1</strain>
    </source>
</reference>
<dbReference type="GO" id="GO:0016779">
    <property type="term" value="F:nucleotidyltransferase activity"/>
    <property type="evidence" value="ECO:0007669"/>
    <property type="project" value="UniProtKB-KW"/>
</dbReference>
<name>A0A9E7RWA8_METWO</name>
<sequence>MIVIKIIILAAGTGSRLGHGIPKAMVELDNSTTIMDQQLENIKKATGTENIRVVLGYKGSLIEEKHPELEYLYNPRYRETNTSKSLLIGLEDLDEDVIWMNGDVVFDPEILRTLHQKKGNHICVDNKRVGEEEVKYNLTDDGYIKELSKTVQNPLGEAVGINRVSRETLPVLREALNECHDQDYFERGVEIIIERGERFKPLNIGNMFCIEVDFPEDLETARKYYMEHKE</sequence>
<dbReference type="CDD" id="cd02523">
    <property type="entry name" value="PC_cytidylyltransferase"/>
    <property type="match status" value="1"/>
</dbReference>
<keyword evidence="6" id="KW-1185">Reference proteome</keyword>
<dbReference type="EMBL" id="JAXUHJ010000004">
    <property type="protein sequence ID" value="MEJ8542290.1"/>
    <property type="molecule type" value="Genomic_DNA"/>
</dbReference>
<evidence type="ECO:0000256" key="2">
    <source>
        <dbReference type="ARBA" id="ARBA00022695"/>
    </source>
</evidence>
<proteinExistence type="predicted"/>
<dbReference type="Pfam" id="PF12804">
    <property type="entry name" value="NTP_transf_3"/>
    <property type="match status" value="1"/>
</dbReference>
<organism evidence="5">
    <name type="scientific">Methanothermobacter wolfeii</name>
    <name type="common">Methanobacterium wolfei</name>
    <dbReference type="NCBI Taxonomy" id="145261"/>
    <lineage>
        <taxon>Archaea</taxon>
        <taxon>Methanobacteriati</taxon>
        <taxon>Methanobacteriota</taxon>
        <taxon>Methanomada group</taxon>
        <taxon>Methanobacteria</taxon>
        <taxon>Methanobacteriales</taxon>
        <taxon>Methanobacteriaceae</taxon>
        <taxon>Methanothermobacter</taxon>
    </lineage>
</organism>
<evidence type="ECO:0000313" key="4">
    <source>
        <dbReference type="EMBL" id="MEJ8542290.1"/>
    </source>
</evidence>
<keyword evidence="2" id="KW-0548">Nucleotidyltransferase</keyword>
<dbReference type="Proteomes" id="UP001369247">
    <property type="component" value="Unassembled WGS sequence"/>
</dbReference>
<accession>A0A9E7RWA8</accession>
<dbReference type="RefSeq" id="WP_202879480.1">
    <property type="nucleotide sequence ID" value="NZ_CP104550.1"/>
</dbReference>
<dbReference type="PANTHER" id="PTHR43584">
    <property type="entry name" value="NUCLEOTIDYL TRANSFERASE"/>
    <property type="match status" value="1"/>
</dbReference>
<dbReference type="PANTHER" id="PTHR43584:SF8">
    <property type="entry name" value="N-ACETYLMURAMATE ALPHA-1-PHOSPHATE URIDYLYLTRANSFERASE"/>
    <property type="match status" value="1"/>
</dbReference>
<evidence type="ECO:0000259" key="3">
    <source>
        <dbReference type="Pfam" id="PF12804"/>
    </source>
</evidence>
<dbReference type="AlphaFoldDB" id="A0A9E7RWA8"/>
<feature type="domain" description="MobA-like NTP transferase" evidence="3">
    <location>
        <begin position="7"/>
        <end position="128"/>
    </location>
</feature>